<dbReference type="PANTHER" id="PTHR30352">
    <property type="entry name" value="PYRUVATE FORMATE-LYASE-ACTIVATING ENZYME"/>
    <property type="match status" value="1"/>
</dbReference>
<name>A0A9D1NBJ9_9FIRM</name>
<protein>
    <submittedName>
        <fullName evidence="8">Anaerobic ribonucleoside-triphosphate reductase activating protein</fullName>
    </submittedName>
</protein>
<keyword evidence="5" id="KW-0408">Iron</keyword>
<evidence type="ECO:0000256" key="2">
    <source>
        <dbReference type="ARBA" id="ARBA00022485"/>
    </source>
</evidence>
<sequence>MNIAGLQKLTLLDFPGKTACTVFTDGCNFRCPFCQNSSLLSGRMPAFMDHEAFFDFLRKRKGLLDGVCLTGGEPLVHPSVTDFIARIKEEGFAVKLDTNGSFPDRLFALIDRGLLDYVAMDLKNSFDRYPETVGIPSYDVAPVRQSVALLLGDKVPYEFRTTVVKELHTPRSMADAAAAIKGASRYFLQAFRASDEVLTPGLHAYSDREMTEILSIVRQFVPNAELRGI</sequence>
<dbReference type="InterPro" id="IPR058240">
    <property type="entry name" value="rSAM_sf"/>
</dbReference>
<comment type="caution">
    <text evidence="8">The sequence shown here is derived from an EMBL/GenBank/DDBJ whole genome shotgun (WGS) entry which is preliminary data.</text>
</comment>
<dbReference type="GO" id="GO:0003824">
    <property type="term" value="F:catalytic activity"/>
    <property type="evidence" value="ECO:0007669"/>
    <property type="project" value="InterPro"/>
</dbReference>
<keyword evidence="6" id="KW-0411">Iron-sulfur</keyword>
<dbReference type="PANTHER" id="PTHR30352:SF13">
    <property type="entry name" value="GLYCYL-RADICAL ENZYME ACTIVATING ENZYME YJJW-RELATED"/>
    <property type="match status" value="1"/>
</dbReference>
<dbReference type="PROSITE" id="PS51918">
    <property type="entry name" value="RADICAL_SAM"/>
    <property type="match status" value="1"/>
</dbReference>
<evidence type="ECO:0000313" key="8">
    <source>
        <dbReference type="EMBL" id="HIU99616.1"/>
    </source>
</evidence>
<dbReference type="InterPro" id="IPR013785">
    <property type="entry name" value="Aldolase_TIM"/>
</dbReference>
<keyword evidence="4" id="KW-0479">Metal-binding</keyword>
<dbReference type="EMBL" id="DVOH01000009">
    <property type="protein sequence ID" value="HIU99616.1"/>
    <property type="molecule type" value="Genomic_DNA"/>
</dbReference>
<accession>A0A9D1NBJ9</accession>
<reference evidence="8" key="1">
    <citation type="submission" date="2020-10" db="EMBL/GenBank/DDBJ databases">
        <authorList>
            <person name="Gilroy R."/>
        </authorList>
    </citation>
    <scope>NUCLEOTIDE SEQUENCE</scope>
    <source>
        <strain evidence="8">23406</strain>
    </source>
</reference>
<dbReference type="CDD" id="cd01335">
    <property type="entry name" value="Radical_SAM"/>
    <property type="match status" value="1"/>
</dbReference>
<dbReference type="GO" id="GO:0046872">
    <property type="term" value="F:metal ion binding"/>
    <property type="evidence" value="ECO:0007669"/>
    <property type="project" value="UniProtKB-KW"/>
</dbReference>
<dbReference type="SFLD" id="SFLDG01094">
    <property type="entry name" value="Uncharacterised_Radical_SAM_Su"/>
    <property type="match status" value="1"/>
</dbReference>
<keyword evidence="2" id="KW-0004">4Fe-4S</keyword>
<evidence type="ECO:0000313" key="9">
    <source>
        <dbReference type="Proteomes" id="UP000886891"/>
    </source>
</evidence>
<dbReference type="SFLD" id="SFLDS00029">
    <property type="entry name" value="Radical_SAM"/>
    <property type="match status" value="1"/>
</dbReference>
<dbReference type="SUPFAM" id="SSF102114">
    <property type="entry name" value="Radical SAM enzymes"/>
    <property type="match status" value="1"/>
</dbReference>
<evidence type="ECO:0000259" key="7">
    <source>
        <dbReference type="PROSITE" id="PS51918"/>
    </source>
</evidence>
<dbReference type="InterPro" id="IPR012840">
    <property type="entry name" value="NrdG2"/>
</dbReference>
<dbReference type="InterPro" id="IPR007197">
    <property type="entry name" value="rSAM"/>
</dbReference>
<gene>
    <name evidence="8" type="ORF">IAB14_00700</name>
</gene>
<evidence type="ECO:0000256" key="1">
    <source>
        <dbReference type="ARBA" id="ARBA00001966"/>
    </source>
</evidence>
<organism evidence="8 9">
    <name type="scientific">Candidatus Stercoripulliclostridium merdipullorum</name>
    <dbReference type="NCBI Taxonomy" id="2840952"/>
    <lineage>
        <taxon>Bacteria</taxon>
        <taxon>Bacillati</taxon>
        <taxon>Bacillota</taxon>
        <taxon>Clostridia</taxon>
        <taxon>Eubacteriales</taxon>
        <taxon>Candidatus Stercoripulliclostridium</taxon>
    </lineage>
</organism>
<dbReference type="GO" id="GO:0051539">
    <property type="term" value="F:4 iron, 4 sulfur cluster binding"/>
    <property type="evidence" value="ECO:0007669"/>
    <property type="project" value="UniProtKB-KW"/>
</dbReference>
<evidence type="ECO:0000256" key="3">
    <source>
        <dbReference type="ARBA" id="ARBA00022691"/>
    </source>
</evidence>
<keyword evidence="3" id="KW-0949">S-adenosyl-L-methionine</keyword>
<comment type="cofactor">
    <cofactor evidence="1">
        <name>[4Fe-4S] cluster</name>
        <dbReference type="ChEBI" id="CHEBI:49883"/>
    </cofactor>
</comment>
<evidence type="ECO:0000256" key="5">
    <source>
        <dbReference type="ARBA" id="ARBA00023004"/>
    </source>
</evidence>
<feature type="domain" description="Radical SAM core" evidence="7">
    <location>
        <begin position="13"/>
        <end position="229"/>
    </location>
</feature>
<proteinExistence type="predicted"/>
<dbReference type="NCBIfam" id="TIGR02495">
    <property type="entry name" value="NrdG2"/>
    <property type="match status" value="1"/>
</dbReference>
<dbReference type="AlphaFoldDB" id="A0A9D1NBJ9"/>
<evidence type="ECO:0000256" key="6">
    <source>
        <dbReference type="ARBA" id="ARBA00023014"/>
    </source>
</evidence>
<reference evidence="8" key="2">
    <citation type="journal article" date="2021" name="PeerJ">
        <title>Extensive microbial diversity within the chicken gut microbiome revealed by metagenomics and culture.</title>
        <authorList>
            <person name="Gilroy R."/>
            <person name="Ravi A."/>
            <person name="Getino M."/>
            <person name="Pursley I."/>
            <person name="Horton D.L."/>
            <person name="Alikhan N.F."/>
            <person name="Baker D."/>
            <person name="Gharbi K."/>
            <person name="Hall N."/>
            <person name="Watson M."/>
            <person name="Adriaenssens E.M."/>
            <person name="Foster-Nyarko E."/>
            <person name="Jarju S."/>
            <person name="Secka A."/>
            <person name="Antonio M."/>
            <person name="Oren A."/>
            <person name="Chaudhuri R.R."/>
            <person name="La Ragione R."/>
            <person name="Hildebrand F."/>
            <person name="Pallen M.J."/>
        </authorList>
    </citation>
    <scope>NUCLEOTIDE SEQUENCE</scope>
    <source>
        <strain evidence="8">23406</strain>
    </source>
</reference>
<dbReference type="InterPro" id="IPR034457">
    <property type="entry name" value="Organic_radical-activating"/>
</dbReference>
<evidence type="ECO:0000256" key="4">
    <source>
        <dbReference type="ARBA" id="ARBA00022723"/>
    </source>
</evidence>
<dbReference type="Pfam" id="PF04055">
    <property type="entry name" value="Radical_SAM"/>
    <property type="match status" value="1"/>
</dbReference>
<dbReference type="Gene3D" id="3.20.20.70">
    <property type="entry name" value="Aldolase class I"/>
    <property type="match status" value="1"/>
</dbReference>
<dbReference type="Proteomes" id="UP000886891">
    <property type="component" value="Unassembled WGS sequence"/>
</dbReference>